<comment type="caution">
    <text evidence="7">The sequence shown here is derived from an EMBL/GenBank/DDBJ whole genome shotgun (WGS) entry which is preliminary data.</text>
</comment>
<keyword evidence="8" id="KW-1185">Reference proteome</keyword>
<dbReference type="AlphaFoldDB" id="A0A5D8QHR9"/>
<dbReference type="GO" id="GO:0006508">
    <property type="term" value="P:proteolysis"/>
    <property type="evidence" value="ECO:0007669"/>
    <property type="project" value="UniProtKB-KW"/>
</dbReference>
<evidence type="ECO:0000256" key="2">
    <source>
        <dbReference type="ARBA" id="ARBA00022670"/>
    </source>
</evidence>
<dbReference type="CDD" id="cd06782">
    <property type="entry name" value="cpPDZ_CPP-like"/>
    <property type="match status" value="1"/>
</dbReference>
<keyword evidence="4 5" id="KW-0720">Serine protease</keyword>
<reference evidence="7 8" key="1">
    <citation type="submission" date="2019-08" db="EMBL/GenBank/DDBJ databases">
        <title>Calorimonas adulescens gen. nov., sp. nov., an anaerobic thermophilic bacterium from Sakhalin hot spring.</title>
        <authorList>
            <person name="Khomyakova M.A."/>
            <person name="Merkel A.Y."/>
            <person name="Novikov A."/>
            <person name="Bonch-Osmolovskaya E.A."/>
            <person name="Slobodkin A.I."/>
        </authorList>
    </citation>
    <scope>NUCLEOTIDE SEQUENCE [LARGE SCALE GENOMIC DNA]</scope>
    <source>
        <strain evidence="7 8">A05MB</strain>
    </source>
</reference>
<dbReference type="InterPro" id="IPR036034">
    <property type="entry name" value="PDZ_sf"/>
</dbReference>
<dbReference type="InterPro" id="IPR055210">
    <property type="entry name" value="CtpA/B_N"/>
</dbReference>
<accession>A0A5D8QHR9</accession>
<dbReference type="PROSITE" id="PS50106">
    <property type="entry name" value="PDZ"/>
    <property type="match status" value="1"/>
</dbReference>
<evidence type="ECO:0000256" key="5">
    <source>
        <dbReference type="RuleBase" id="RU004404"/>
    </source>
</evidence>
<dbReference type="Pfam" id="PF17820">
    <property type="entry name" value="PDZ_6"/>
    <property type="match status" value="1"/>
</dbReference>
<dbReference type="SUPFAM" id="SSF50156">
    <property type="entry name" value="PDZ domain-like"/>
    <property type="match status" value="1"/>
</dbReference>
<dbReference type="InterPro" id="IPR041489">
    <property type="entry name" value="PDZ_6"/>
</dbReference>
<dbReference type="GO" id="GO:0008236">
    <property type="term" value="F:serine-type peptidase activity"/>
    <property type="evidence" value="ECO:0007669"/>
    <property type="project" value="UniProtKB-KW"/>
</dbReference>
<dbReference type="Pfam" id="PF03572">
    <property type="entry name" value="Peptidase_S41"/>
    <property type="match status" value="1"/>
</dbReference>
<dbReference type="InterPro" id="IPR001478">
    <property type="entry name" value="PDZ"/>
</dbReference>
<dbReference type="InterPro" id="IPR029045">
    <property type="entry name" value="ClpP/crotonase-like_dom_sf"/>
</dbReference>
<dbReference type="Gene3D" id="3.90.226.10">
    <property type="entry name" value="2-enoyl-CoA Hydratase, Chain A, domain 1"/>
    <property type="match status" value="1"/>
</dbReference>
<dbReference type="NCBIfam" id="TIGR00225">
    <property type="entry name" value="prc"/>
    <property type="match status" value="1"/>
</dbReference>
<dbReference type="GO" id="GO:0004175">
    <property type="term" value="F:endopeptidase activity"/>
    <property type="evidence" value="ECO:0007669"/>
    <property type="project" value="TreeGrafter"/>
</dbReference>
<proteinExistence type="inferred from homology"/>
<dbReference type="PANTHER" id="PTHR32060:SF30">
    <property type="entry name" value="CARBOXY-TERMINAL PROCESSING PROTEASE CTPA"/>
    <property type="match status" value="1"/>
</dbReference>
<sequence>MRYKNFIKDFALVLVGFVVAFALISFIPVPLPGGSVVLSGKQYDDFKEFMKLLQIKSILTQRYLTEVDPDTLYDGAFKGMAASLNDPYTVYMTEKEYQDFMTETTGNYAGIGLVVSADENGNIRVVSPIKGSPAEAAGVKASDIIIAVDDKPVSGKDLDAAVAMMKGPAGTMVKVTVTREGVDQPISFNIKRDIIKLETVSYEKLEDDIGYIRLTMFDEHTDEDFSNAVKKLKSQNVKGIIIDLRDNPGGLLDVCVNIADEILPKGTIVYTEDRNGKREYSYSDDRSLGLPLVVLVNGGSASASEILSGAIKDNGAGTLVGTKTFGKGLVQTMYKFDDGSGLKYTIAKYYTPKGTDIQGKGIAPDIVVELPKEVAQMTDIPRDKDTQLQKAIEVLKQKMGSR</sequence>
<dbReference type="FunFam" id="2.30.42.10:FF:000063">
    <property type="entry name" value="Peptidase, S41 family"/>
    <property type="match status" value="1"/>
</dbReference>
<dbReference type="GO" id="GO:0007165">
    <property type="term" value="P:signal transduction"/>
    <property type="evidence" value="ECO:0007669"/>
    <property type="project" value="TreeGrafter"/>
</dbReference>
<keyword evidence="2 5" id="KW-0645">Protease</keyword>
<keyword evidence="3 5" id="KW-0378">Hydrolase</keyword>
<comment type="similarity">
    <text evidence="1 5">Belongs to the peptidase S41A family.</text>
</comment>
<dbReference type="InterPro" id="IPR004447">
    <property type="entry name" value="Peptidase_S41A"/>
</dbReference>
<evidence type="ECO:0000313" key="7">
    <source>
        <dbReference type="EMBL" id="TZE83113.1"/>
    </source>
</evidence>
<name>A0A5D8QHR9_9THEO</name>
<evidence type="ECO:0000259" key="6">
    <source>
        <dbReference type="PROSITE" id="PS50106"/>
    </source>
</evidence>
<dbReference type="Proteomes" id="UP000322976">
    <property type="component" value="Unassembled WGS sequence"/>
</dbReference>
<protein>
    <submittedName>
        <fullName evidence="7">S41 family peptidase</fullName>
    </submittedName>
</protein>
<evidence type="ECO:0000256" key="3">
    <source>
        <dbReference type="ARBA" id="ARBA00022801"/>
    </source>
</evidence>
<dbReference type="InterPro" id="IPR005151">
    <property type="entry name" value="Tail-specific_protease"/>
</dbReference>
<dbReference type="SUPFAM" id="SSF52096">
    <property type="entry name" value="ClpP/crotonase"/>
    <property type="match status" value="1"/>
</dbReference>
<dbReference type="FunFam" id="3.90.226.10:FF:000029">
    <property type="entry name" value="Peptidase, S41 family"/>
    <property type="match status" value="1"/>
</dbReference>
<dbReference type="Pfam" id="PF22694">
    <property type="entry name" value="CtpB_N-like"/>
    <property type="match status" value="1"/>
</dbReference>
<dbReference type="SMART" id="SM00245">
    <property type="entry name" value="TSPc"/>
    <property type="match status" value="1"/>
</dbReference>
<dbReference type="PANTHER" id="PTHR32060">
    <property type="entry name" value="TAIL-SPECIFIC PROTEASE"/>
    <property type="match status" value="1"/>
</dbReference>
<dbReference type="EMBL" id="VTPS01000002">
    <property type="protein sequence ID" value="TZE83113.1"/>
    <property type="molecule type" value="Genomic_DNA"/>
</dbReference>
<evidence type="ECO:0000256" key="4">
    <source>
        <dbReference type="ARBA" id="ARBA00022825"/>
    </source>
</evidence>
<dbReference type="RefSeq" id="WP_149544310.1">
    <property type="nucleotide sequence ID" value="NZ_VTPS01000002.1"/>
</dbReference>
<organism evidence="7 8">
    <name type="scientific">Calorimonas adulescens</name>
    <dbReference type="NCBI Taxonomy" id="2606906"/>
    <lineage>
        <taxon>Bacteria</taxon>
        <taxon>Bacillati</taxon>
        <taxon>Bacillota</taxon>
        <taxon>Clostridia</taxon>
        <taxon>Thermoanaerobacterales</taxon>
        <taxon>Thermoanaerobacteraceae</taxon>
        <taxon>Calorimonas</taxon>
    </lineage>
</organism>
<feature type="domain" description="PDZ" evidence="6">
    <location>
        <begin position="97"/>
        <end position="166"/>
    </location>
</feature>
<dbReference type="Gene3D" id="3.30.750.44">
    <property type="match status" value="1"/>
</dbReference>
<dbReference type="SMART" id="SM00228">
    <property type="entry name" value="PDZ"/>
    <property type="match status" value="1"/>
</dbReference>
<gene>
    <name evidence="7" type="ORF">FWJ32_01975</name>
</gene>
<evidence type="ECO:0000313" key="8">
    <source>
        <dbReference type="Proteomes" id="UP000322976"/>
    </source>
</evidence>
<dbReference type="Gene3D" id="2.30.42.10">
    <property type="match status" value="1"/>
</dbReference>
<evidence type="ECO:0000256" key="1">
    <source>
        <dbReference type="ARBA" id="ARBA00009179"/>
    </source>
</evidence>
<dbReference type="GO" id="GO:0030288">
    <property type="term" value="C:outer membrane-bounded periplasmic space"/>
    <property type="evidence" value="ECO:0007669"/>
    <property type="project" value="TreeGrafter"/>
</dbReference>
<dbReference type="CDD" id="cd07560">
    <property type="entry name" value="Peptidase_S41_CPP"/>
    <property type="match status" value="1"/>
</dbReference>